<dbReference type="EMBL" id="JAUZQC010000026">
    <property type="protein sequence ID" value="KAK5847466.1"/>
    <property type="molecule type" value="Genomic_DNA"/>
</dbReference>
<comment type="subcellular location">
    <subcellularLocation>
        <location evidence="1">Cytoplasm</location>
        <location evidence="1">Cytoskeleton</location>
    </subcellularLocation>
</comment>
<dbReference type="GO" id="GO:0051015">
    <property type="term" value="F:actin filament binding"/>
    <property type="evidence" value="ECO:0007669"/>
    <property type="project" value="InterPro"/>
</dbReference>
<dbReference type="GO" id="GO:0030175">
    <property type="term" value="C:filopodium"/>
    <property type="evidence" value="ECO:0007669"/>
    <property type="project" value="TreeGrafter"/>
</dbReference>
<dbReference type="GO" id="GO:0043025">
    <property type="term" value="C:neuronal cell body"/>
    <property type="evidence" value="ECO:0007669"/>
    <property type="project" value="TreeGrafter"/>
</dbReference>
<gene>
    <name evidence="11" type="ORF">PBY51_016590</name>
</gene>
<dbReference type="GO" id="GO:0005856">
    <property type="term" value="C:cytoskeleton"/>
    <property type="evidence" value="ECO:0007669"/>
    <property type="project" value="UniProtKB-SubCell"/>
</dbReference>
<dbReference type="SUPFAM" id="SSF48678">
    <property type="entry name" value="Moesin tail domain"/>
    <property type="match status" value="1"/>
</dbReference>
<dbReference type="Proteomes" id="UP001346869">
    <property type="component" value="Unassembled WGS sequence"/>
</dbReference>
<dbReference type="InterPro" id="IPR045346">
    <property type="entry name" value="Ermin"/>
</dbReference>
<dbReference type="Gene3D" id="6.10.360.10">
    <property type="match status" value="1"/>
</dbReference>
<comment type="function">
    <text evidence="7">Plays a role in cytoskeletal rearrangements during the late wrapping and/or compaction phases of myelinogenesis as well as in maintenance and stability of myelin sheath in the adult. May play an important role in late-stage oligodendroglia maturation, myelin/Ranvier node formation during CNS development, and in the maintenance and plasticity of related structures in the mature CNS.</text>
</comment>
<accession>A0AAN7ZTP9</accession>
<evidence type="ECO:0000256" key="1">
    <source>
        <dbReference type="ARBA" id="ARBA00004245"/>
    </source>
</evidence>
<dbReference type="GO" id="GO:0031344">
    <property type="term" value="P:regulation of cell projection organization"/>
    <property type="evidence" value="ECO:0007669"/>
    <property type="project" value="TreeGrafter"/>
</dbReference>
<evidence type="ECO:0000256" key="8">
    <source>
        <dbReference type="ARBA" id="ARBA00026168"/>
    </source>
</evidence>
<feature type="compositionally biased region" description="Acidic residues" evidence="10">
    <location>
        <begin position="1"/>
        <end position="16"/>
    </location>
</feature>
<dbReference type="AlphaFoldDB" id="A0AAN7ZTP9"/>
<dbReference type="InterPro" id="IPR008954">
    <property type="entry name" value="Moesin_tail_sf"/>
</dbReference>
<evidence type="ECO:0000313" key="11">
    <source>
        <dbReference type="EMBL" id="KAK5847466.1"/>
    </source>
</evidence>
<keyword evidence="3" id="KW-0963">Cytoplasm</keyword>
<keyword evidence="5" id="KW-0009">Actin-binding</keyword>
<dbReference type="GO" id="GO:0001763">
    <property type="term" value="P:morphogenesis of a branching structure"/>
    <property type="evidence" value="ECO:0007669"/>
    <property type="project" value="TreeGrafter"/>
</dbReference>
<evidence type="ECO:0000256" key="10">
    <source>
        <dbReference type="SAM" id="MobiDB-lite"/>
    </source>
</evidence>
<protein>
    <recommendedName>
        <fullName evidence="8">Ermin</fullName>
    </recommendedName>
    <alternativeName>
        <fullName evidence="9">Juxtanodin</fullName>
    </alternativeName>
</protein>
<evidence type="ECO:0000256" key="3">
    <source>
        <dbReference type="ARBA" id="ARBA00022490"/>
    </source>
</evidence>
<evidence type="ECO:0000256" key="4">
    <source>
        <dbReference type="ARBA" id="ARBA00022553"/>
    </source>
</evidence>
<feature type="compositionally biased region" description="Basic residues" evidence="10">
    <location>
        <begin position="184"/>
        <end position="199"/>
    </location>
</feature>
<dbReference type="Pfam" id="PF20491">
    <property type="entry name" value="Ermin"/>
    <property type="match status" value="1"/>
</dbReference>
<keyword evidence="12" id="KW-1185">Reference proteome</keyword>
<keyword evidence="4" id="KW-0597">Phosphoprotein</keyword>
<dbReference type="GO" id="GO:0008360">
    <property type="term" value="P:regulation of cell shape"/>
    <property type="evidence" value="ECO:0007669"/>
    <property type="project" value="InterPro"/>
</dbReference>
<reference evidence="11 12" key="2">
    <citation type="journal article" date="2023" name="Mol. Biol. Evol.">
        <title>Genomics of Secondarily Temperate Adaptation in the Only Non-Antarctic Icefish.</title>
        <authorList>
            <person name="Rivera-Colon A.G."/>
            <person name="Rayamajhi N."/>
            <person name="Minhas B.F."/>
            <person name="Madrigal G."/>
            <person name="Bilyk K.T."/>
            <person name="Yoon V."/>
            <person name="Hune M."/>
            <person name="Gregory S."/>
            <person name="Cheng C.H.C."/>
            <person name="Catchen J.M."/>
        </authorList>
    </citation>
    <scope>NUCLEOTIDE SEQUENCE [LARGE SCALE GENOMIC DNA]</scope>
    <source>
        <strain evidence="11">JMC-PN-2008</strain>
    </source>
</reference>
<organism evidence="11 12">
    <name type="scientific">Eleginops maclovinus</name>
    <name type="common">Patagonian blennie</name>
    <name type="synonym">Eleginus maclovinus</name>
    <dbReference type="NCBI Taxonomy" id="56733"/>
    <lineage>
        <taxon>Eukaryota</taxon>
        <taxon>Metazoa</taxon>
        <taxon>Chordata</taxon>
        <taxon>Craniata</taxon>
        <taxon>Vertebrata</taxon>
        <taxon>Euteleostomi</taxon>
        <taxon>Actinopterygii</taxon>
        <taxon>Neopterygii</taxon>
        <taxon>Teleostei</taxon>
        <taxon>Neoteleostei</taxon>
        <taxon>Acanthomorphata</taxon>
        <taxon>Eupercaria</taxon>
        <taxon>Perciformes</taxon>
        <taxon>Notothenioidei</taxon>
        <taxon>Eleginopidae</taxon>
        <taxon>Eleginops</taxon>
    </lineage>
</organism>
<evidence type="ECO:0000256" key="6">
    <source>
        <dbReference type="ARBA" id="ARBA00023212"/>
    </source>
</evidence>
<dbReference type="GO" id="GO:0007015">
    <property type="term" value="P:actin filament organization"/>
    <property type="evidence" value="ECO:0007669"/>
    <property type="project" value="InterPro"/>
</dbReference>
<sequence>MAALEDGEDHAEEEPENQLHQSDSQKPPPLSPAEPLSHAETGSEAPPEEEEEDSGAARAQNEDVYPTSASSDRETTQSLTDTKSARLDLREEETQSSEERLQIKTTGETSAIIKDTTPKPQTAGRLKKRVTLVDPEASLMAEGGTQNPSNPMVEGKPDKEEPGQNSRLMNGKADNKKNSTQQRSKFKTVSYRRIRRGNTRQRIDEFEAMMDS</sequence>
<dbReference type="GO" id="GO:0033270">
    <property type="term" value="C:paranode region of axon"/>
    <property type="evidence" value="ECO:0007669"/>
    <property type="project" value="TreeGrafter"/>
</dbReference>
<dbReference type="GO" id="GO:0070062">
    <property type="term" value="C:extracellular exosome"/>
    <property type="evidence" value="ECO:0007669"/>
    <property type="project" value="TreeGrafter"/>
</dbReference>
<proteinExistence type="predicted"/>
<evidence type="ECO:0000256" key="9">
    <source>
        <dbReference type="ARBA" id="ARBA00031224"/>
    </source>
</evidence>
<feature type="region of interest" description="Disordered" evidence="10">
    <location>
        <begin position="1"/>
        <end position="212"/>
    </location>
</feature>
<evidence type="ECO:0000313" key="12">
    <source>
        <dbReference type="Proteomes" id="UP001346869"/>
    </source>
</evidence>
<dbReference type="PANTHER" id="PTHR47137:SF1">
    <property type="entry name" value="ERMIN"/>
    <property type="match status" value="1"/>
</dbReference>
<comment type="subunit">
    <text evidence="2">Binds actin.</text>
</comment>
<dbReference type="GO" id="GO:0005938">
    <property type="term" value="C:cell cortex"/>
    <property type="evidence" value="ECO:0007669"/>
    <property type="project" value="TreeGrafter"/>
</dbReference>
<dbReference type="PANTHER" id="PTHR47137">
    <property type="entry name" value="ERMIN"/>
    <property type="match status" value="1"/>
</dbReference>
<feature type="compositionally biased region" description="Basic and acidic residues" evidence="10">
    <location>
        <begin position="83"/>
        <end position="102"/>
    </location>
</feature>
<evidence type="ECO:0000256" key="7">
    <source>
        <dbReference type="ARBA" id="ARBA00025213"/>
    </source>
</evidence>
<keyword evidence="6" id="KW-0206">Cytoskeleton</keyword>
<dbReference type="GO" id="GO:0033269">
    <property type="term" value="C:internode region of axon"/>
    <property type="evidence" value="ECO:0007669"/>
    <property type="project" value="TreeGrafter"/>
</dbReference>
<name>A0AAN7ZTP9_ELEMC</name>
<comment type="caution">
    <text evidence="11">The sequence shown here is derived from an EMBL/GenBank/DDBJ whole genome shotgun (WGS) entry which is preliminary data.</text>
</comment>
<reference evidence="11 12" key="1">
    <citation type="journal article" date="2023" name="Genes (Basel)">
        <title>Chromosome-Level Genome Assembly and Circadian Gene Repertoire of the Patagonia Blennie Eleginops maclovinus-The Closest Ancestral Proxy of Antarctic Cryonotothenioids.</title>
        <authorList>
            <person name="Cheng C.C."/>
            <person name="Rivera-Colon A.G."/>
            <person name="Minhas B.F."/>
            <person name="Wilson L."/>
            <person name="Rayamajhi N."/>
            <person name="Vargas-Chacoff L."/>
            <person name="Catchen J.M."/>
        </authorList>
    </citation>
    <scope>NUCLEOTIDE SEQUENCE [LARGE SCALE GENOMIC DNA]</scope>
    <source>
        <strain evidence="11">JMC-PN-2008</strain>
    </source>
</reference>
<dbReference type="GO" id="GO:0043209">
    <property type="term" value="C:myelin sheath"/>
    <property type="evidence" value="ECO:0007669"/>
    <property type="project" value="TreeGrafter"/>
</dbReference>
<evidence type="ECO:0000256" key="2">
    <source>
        <dbReference type="ARBA" id="ARBA00011216"/>
    </source>
</evidence>
<evidence type="ECO:0000256" key="5">
    <source>
        <dbReference type="ARBA" id="ARBA00023203"/>
    </source>
</evidence>